<evidence type="ECO:0000313" key="1">
    <source>
        <dbReference type="EMBL" id="CAJ2651070.1"/>
    </source>
</evidence>
<keyword evidence="2" id="KW-1185">Reference proteome</keyword>
<gene>
    <name evidence="1" type="ORF">MILVUS5_LOCUS18764</name>
</gene>
<organism evidence="1 2">
    <name type="scientific">Trifolium pratense</name>
    <name type="common">Red clover</name>
    <dbReference type="NCBI Taxonomy" id="57577"/>
    <lineage>
        <taxon>Eukaryota</taxon>
        <taxon>Viridiplantae</taxon>
        <taxon>Streptophyta</taxon>
        <taxon>Embryophyta</taxon>
        <taxon>Tracheophyta</taxon>
        <taxon>Spermatophyta</taxon>
        <taxon>Magnoliopsida</taxon>
        <taxon>eudicotyledons</taxon>
        <taxon>Gunneridae</taxon>
        <taxon>Pentapetalae</taxon>
        <taxon>rosids</taxon>
        <taxon>fabids</taxon>
        <taxon>Fabales</taxon>
        <taxon>Fabaceae</taxon>
        <taxon>Papilionoideae</taxon>
        <taxon>50 kb inversion clade</taxon>
        <taxon>NPAAA clade</taxon>
        <taxon>Hologalegina</taxon>
        <taxon>IRL clade</taxon>
        <taxon>Trifolieae</taxon>
        <taxon>Trifolium</taxon>
    </lineage>
</organism>
<sequence>MKVLHGSFLLFLIIFFVFLSHSIEVVEGMRPLRDESAPSLISLIISRAYSGPSHKGRGH</sequence>
<comment type="caution">
    <text evidence="1">The sequence shown here is derived from an EMBL/GenBank/DDBJ whole genome shotgun (WGS) entry which is preliminary data.</text>
</comment>
<proteinExistence type="predicted"/>
<dbReference type="EMBL" id="CASHSV030000109">
    <property type="protein sequence ID" value="CAJ2651070.1"/>
    <property type="molecule type" value="Genomic_DNA"/>
</dbReference>
<accession>A0ACB0K5L7</accession>
<reference evidence="1" key="1">
    <citation type="submission" date="2023-10" db="EMBL/GenBank/DDBJ databases">
        <authorList>
            <person name="Rodriguez Cubillos JULIANA M."/>
            <person name="De Vega J."/>
        </authorList>
    </citation>
    <scope>NUCLEOTIDE SEQUENCE</scope>
</reference>
<protein>
    <submittedName>
        <fullName evidence="1">Uncharacterized protein</fullName>
    </submittedName>
</protein>
<name>A0ACB0K5L7_TRIPR</name>
<evidence type="ECO:0000313" key="2">
    <source>
        <dbReference type="Proteomes" id="UP001177021"/>
    </source>
</evidence>
<dbReference type="Proteomes" id="UP001177021">
    <property type="component" value="Unassembled WGS sequence"/>
</dbReference>